<dbReference type="InterPro" id="IPR000515">
    <property type="entry name" value="MetI-like"/>
</dbReference>
<accession>A0A6L8V574</accession>
<keyword evidence="2 7" id="KW-0813">Transport</keyword>
<dbReference type="InterPro" id="IPR050809">
    <property type="entry name" value="UgpAE/MalFG_permease"/>
</dbReference>
<dbReference type="AlphaFoldDB" id="A0A6L8V574"/>
<reference evidence="9 10" key="1">
    <citation type="submission" date="2019-12" db="EMBL/GenBank/DDBJ databases">
        <title>Paenibacillus sp. nov. sp. isolated from soil.</title>
        <authorList>
            <person name="Kim J."/>
            <person name="Jeong S.E."/>
            <person name="Jung H.S."/>
            <person name="Jeon C.O."/>
        </authorList>
    </citation>
    <scope>NUCLEOTIDE SEQUENCE [LARGE SCALE GENOMIC DNA]</scope>
    <source>
        <strain evidence="9 10">5J-6</strain>
    </source>
</reference>
<comment type="caution">
    <text evidence="9">The sequence shown here is derived from an EMBL/GenBank/DDBJ whole genome shotgun (WGS) entry which is preliminary data.</text>
</comment>
<sequence length="318" mass="35992">MASKIQPSDRTIYNFSSQSQKWAFMRKHWPIYVISLPGIIYFLLFKYVPLFGSVIAFQNYNIFKGIKGSAWVGLENFQRMFQYTEFLQILKNTILIGVYDLVFAFPVPIILALLINELRIMAYKRIVQTVVYMPHFLSWVIVGGVVVGVLSPSTGIVNHLLGLFGVDPIYFLGENEYIRTILISSGIWKDSGWGTIIYLAAIAGINPDLYEAAQIDGASRFRQVFSITIPTILPTIVILFLLQIGNFLDFGFERVFVFLNPLNNENGEIIDTFVYRAGLVDRQYSYTTAIGLFKSVVGLALIMFSNTFSKKVTGEGLY</sequence>
<dbReference type="InterPro" id="IPR035906">
    <property type="entry name" value="MetI-like_sf"/>
</dbReference>
<evidence type="ECO:0000256" key="3">
    <source>
        <dbReference type="ARBA" id="ARBA00022475"/>
    </source>
</evidence>
<evidence type="ECO:0000313" key="9">
    <source>
        <dbReference type="EMBL" id="MZQ84792.1"/>
    </source>
</evidence>
<keyword evidence="4 7" id="KW-0812">Transmembrane</keyword>
<proteinExistence type="inferred from homology"/>
<evidence type="ECO:0000256" key="6">
    <source>
        <dbReference type="ARBA" id="ARBA00023136"/>
    </source>
</evidence>
<dbReference type="PANTHER" id="PTHR43227:SF11">
    <property type="entry name" value="BLL4140 PROTEIN"/>
    <property type="match status" value="1"/>
</dbReference>
<dbReference type="PANTHER" id="PTHR43227">
    <property type="entry name" value="BLL4140 PROTEIN"/>
    <property type="match status" value="1"/>
</dbReference>
<dbReference type="GO" id="GO:0005886">
    <property type="term" value="C:plasma membrane"/>
    <property type="evidence" value="ECO:0007669"/>
    <property type="project" value="UniProtKB-SubCell"/>
</dbReference>
<comment type="similarity">
    <text evidence="7">Belongs to the binding-protein-dependent transport system permease family.</text>
</comment>
<feature type="transmembrane region" description="Helical" evidence="7">
    <location>
        <begin position="126"/>
        <end position="150"/>
    </location>
</feature>
<dbReference type="SUPFAM" id="SSF161098">
    <property type="entry name" value="MetI-like"/>
    <property type="match status" value="1"/>
</dbReference>
<evidence type="ECO:0000256" key="1">
    <source>
        <dbReference type="ARBA" id="ARBA00004651"/>
    </source>
</evidence>
<comment type="subcellular location">
    <subcellularLocation>
        <location evidence="1 7">Cell membrane</location>
        <topology evidence="1 7">Multi-pass membrane protein</topology>
    </subcellularLocation>
</comment>
<gene>
    <name evidence="9" type="ORF">GQF01_22030</name>
</gene>
<evidence type="ECO:0000313" key="10">
    <source>
        <dbReference type="Proteomes" id="UP000481087"/>
    </source>
</evidence>
<organism evidence="9 10">
    <name type="scientific">Paenibacillus silvestris</name>
    <dbReference type="NCBI Taxonomy" id="2606219"/>
    <lineage>
        <taxon>Bacteria</taxon>
        <taxon>Bacillati</taxon>
        <taxon>Bacillota</taxon>
        <taxon>Bacilli</taxon>
        <taxon>Bacillales</taxon>
        <taxon>Paenibacillaceae</taxon>
        <taxon>Paenibacillus</taxon>
    </lineage>
</organism>
<dbReference type="Pfam" id="PF00528">
    <property type="entry name" value="BPD_transp_1"/>
    <property type="match status" value="1"/>
</dbReference>
<dbReference type="EMBL" id="WTUZ01000022">
    <property type="protein sequence ID" value="MZQ84792.1"/>
    <property type="molecule type" value="Genomic_DNA"/>
</dbReference>
<protein>
    <submittedName>
        <fullName evidence="9">ABC transporter permease subunit</fullName>
    </submittedName>
</protein>
<keyword evidence="3" id="KW-1003">Cell membrane</keyword>
<dbReference type="CDD" id="cd06261">
    <property type="entry name" value="TM_PBP2"/>
    <property type="match status" value="1"/>
</dbReference>
<name>A0A6L8V574_9BACL</name>
<feature type="transmembrane region" description="Helical" evidence="7">
    <location>
        <begin position="29"/>
        <end position="48"/>
    </location>
</feature>
<evidence type="ECO:0000259" key="8">
    <source>
        <dbReference type="PROSITE" id="PS50928"/>
    </source>
</evidence>
<keyword evidence="5 7" id="KW-1133">Transmembrane helix</keyword>
<keyword evidence="10" id="KW-1185">Reference proteome</keyword>
<dbReference type="PROSITE" id="PS50928">
    <property type="entry name" value="ABC_TM1"/>
    <property type="match status" value="1"/>
</dbReference>
<keyword evidence="6 7" id="KW-0472">Membrane</keyword>
<dbReference type="Gene3D" id="1.10.3720.10">
    <property type="entry name" value="MetI-like"/>
    <property type="match status" value="1"/>
</dbReference>
<evidence type="ECO:0000256" key="7">
    <source>
        <dbReference type="RuleBase" id="RU363032"/>
    </source>
</evidence>
<evidence type="ECO:0000256" key="4">
    <source>
        <dbReference type="ARBA" id="ARBA00022692"/>
    </source>
</evidence>
<evidence type="ECO:0000256" key="2">
    <source>
        <dbReference type="ARBA" id="ARBA00022448"/>
    </source>
</evidence>
<feature type="transmembrane region" description="Helical" evidence="7">
    <location>
        <begin position="224"/>
        <end position="244"/>
    </location>
</feature>
<feature type="domain" description="ABC transmembrane type-1" evidence="8">
    <location>
        <begin position="90"/>
        <end position="305"/>
    </location>
</feature>
<dbReference type="GO" id="GO:0055085">
    <property type="term" value="P:transmembrane transport"/>
    <property type="evidence" value="ECO:0007669"/>
    <property type="project" value="InterPro"/>
</dbReference>
<dbReference type="RefSeq" id="WP_161408843.1">
    <property type="nucleotide sequence ID" value="NZ_WTUZ01000022.1"/>
</dbReference>
<dbReference type="Proteomes" id="UP000481087">
    <property type="component" value="Unassembled WGS sequence"/>
</dbReference>
<feature type="transmembrane region" description="Helical" evidence="7">
    <location>
        <begin position="94"/>
        <end position="114"/>
    </location>
</feature>
<feature type="transmembrane region" description="Helical" evidence="7">
    <location>
        <begin position="284"/>
        <end position="304"/>
    </location>
</feature>
<evidence type="ECO:0000256" key="5">
    <source>
        <dbReference type="ARBA" id="ARBA00022989"/>
    </source>
</evidence>